<dbReference type="Proteomes" id="UP000289738">
    <property type="component" value="Chromosome A05"/>
</dbReference>
<protein>
    <submittedName>
        <fullName evidence="2">Uncharacterized protein</fullName>
    </submittedName>
</protein>
<evidence type="ECO:0000313" key="2">
    <source>
        <dbReference type="EMBL" id="RYR56821.1"/>
    </source>
</evidence>
<accession>A0A445D0Y0</accession>
<name>A0A445D0Y0_ARAHY</name>
<keyword evidence="3" id="KW-1185">Reference proteome</keyword>
<reference evidence="2 3" key="1">
    <citation type="submission" date="2019-01" db="EMBL/GenBank/DDBJ databases">
        <title>Sequencing of cultivated peanut Arachis hypogaea provides insights into genome evolution and oil improvement.</title>
        <authorList>
            <person name="Chen X."/>
        </authorList>
    </citation>
    <scope>NUCLEOTIDE SEQUENCE [LARGE SCALE GENOMIC DNA]</scope>
    <source>
        <strain evidence="3">cv. Fuhuasheng</strain>
        <tissue evidence="2">Leaves</tissue>
    </source>
</reference>
<evidence type="ECO:0000313" key="3">
    <source>
        <dbReference type="Proteomes" id="UP000289738"/>
    </source>
</evidence>
<comment type="caution">
    <text evidence="2">The sequence shown here is derived from an EMBL/GenBank/DDBJ whole genome shotgun (WGS) entry which is preliminary data.</text>
</comment>
<proteinExistence type="predicted"/>
<evidence type="ECO:0000256" key="1">
    <source>
        <dbReference type="SAM" id="MobiDB-lite"/>
    </source>
</evidence>
<gene>
    <name evidence="2" type="ORF">Ahy_A05g022533</name>
</gene>
<feature type="compositionally biased region" description="Basic and acidic residues" evidence="1">
    <location>
        <begin position="21"/>
        <end position="33"/>
    </location>
</feature>
<organism evidence="2 3">
    <name type="scientific">Arachis hypogaea</name>
    <name type="common">Peanut</name>
    <dbReference type="NCBI Taxonomy" id="3818"/>
    <lineage>
        <taxon>Eukaryota</taxon>
        <taxon>Viridiplantae</taxon>
        <taxon>Streptophyta</taxon>
        <taxon>Embryophyta</taxon>
        <taxon>Tracheophyta</taxon>
        <taxon>Spermatophyta</taxon>
        <taxon>Magnoliopsida</taxon>
        <taxon>eudicotyledons</taxon>
        <taxon>Gunneridae</taxon>
        <taxon>Pentapetalae</taxon>
        <taxon>rosids</taxon>
        <taxon>fabids</taxon>
        <taxon>Fabales</taxon>
        <taxon>Fabaceae</taxon>
        <taxon>Papilionoideae</taxon>
        <taxon>50 kb inversion clade</taxon>
        <taxon>dalbergioids sensu lato</taxon>
        <taxon>Dalbergieae</taxon>
        <taxon>Pterocarpus clade</taxon>
        <taxon>Arachis</taxon>
    </lineage>
</organism>
<dbReference type="AlphaFoldDB" id="A0A445D0Y0"/>
<sequence>MTPKNQSFKMCHFVTLRSQHRNNDRKNDNRQEQDSEEQTSIQPEDLRIEVSKACPLQNVVEGLPMKRHESPLSLPCLTLLKNTDDNKT</sequence>
<dbReference type="EMBL" id="SDMP01000005">
    <property type="protein sequence ID" value="RYR56821.1"/>
    <property type="molecule type" value="Genomic_DNA"/>
</dbReference>
<feature type="region of interest" description="Disordered" evidence="1">
    <location>
        <begin position="1"/>
        <end position="45"/>
    </location>
</feature>